<evidence type="ECO:0000313" key="2">
    <source>
        <dbReference type="EMBL" id="KAL1311396.1"/>
    </source>
</evidence>
<protein>
    <recommendedName>
        <fullName evidence="4">CTLH domain-containing protein</fullName>
    </recommendedName>
</protein>
<feature type="compositionally biased region" description="Polar residues" evidence="1">
    <location>
        <begin position="90"/>
        <end position="106"/>
    </location>
</feature>
<evidence type="ECO:0000313" key="3">
    <source>
        <dbReference type="Proteomes" id="UP001562354"/>
    </source>
</evidence>
<comment type="caution">
    <text evidence="2">The sequence shown here is derived from an EMBL/GenBank/DDBJ whole genome shotgun (WGS) entry which is preliminary data.</text>
</comment>
<dbReference type="GeneID" id="95975266"/>
<sequence length="320" mass="35721">MSGHVRNTSDVRRVAMPRRSTKGPLDMEEEESVTTSRASSQRASINERYISAPTPPTPTERTRAPYTPALNTNLPPSPASIPRGALLSPDSITSYDTPRSPSPNVSRTNLDLSILLRPNLYQSIPTTNIPPPFLSSQPPTTTTLPELLAKRHFRLAADKVVEILCQSDISPYENERIFELFHTRLACLILTNHADLAAKECRPLLDIVAKERRIVNPIALIPWDLRLLIETRLRPVLAHGGARRSIMNLYSLGTECRINASRAEEDQKLWTDRLADLGLRVASVLVEMGETETALRHLNSLDDESNNELKALLYLRLGDV</sequence>
<dbReference type="Proteomes" id="UP001562354">
    <property type="component" value="Unassembled WGS sequence"/>
</dbReference>
<evidence type="ECO:0000256" key="1">
    <source>
        <dbReference type="SAM" id="MobiDB-lite"/>
    </source>
</evidence>
<feature type="compositionally biased region" description="Polar residues" evidence="1">
    <location>
        <begin position="33"/>
        <end position="44"/>
    </location>
</feature>
<organism evidence="2 3">
    <name type="scientific">Neodothiora populina</name>
    <dbReference type="NCBI Taxonomy" id="2781224"/>
    <lineage>
        <taxon>Eukaryota</taxon>
        <taxon>Fungi</taxon>
        <taxon>Dikarya</taxon>
        <taxon>Ascomycota</taxon>
        <taxon>Pezizomycotina</taxon>
        <taxon>Dothideomycetes</taxon>
        <taxon>Dothideomycetidae</taxon>
        <taxon>Dothideales</taxon>
        <taxon>Dothioraceae</taxon>
        <taxon>Neodothiora</taxon>
    </lineage>
</organism>
<feature type="region of interest" description="Disordered" evidence="1">
    <location>
        <begin position="1"/>
        <end position="106"/>
    </location>
</feature>
<reference evidence="2 3" key="1">
    <citation type="submission" date="2024-07" db="EMBL/GenBank/DDBJ databases">
        <title>Draft sequence of the Neodothiora populina.</title>
        <authorList>
            <person name="Drown D.D."/>
            <person name="Schuette U.S."/>
            <person name="Buechlein A.B."/>
            <person name="Rusch D.R."/>
            <person name="Winton L.W."/>
            <person name="Adams G.A."/>
        </authorList>
    </citation>
    <scope>NUCLEOTIDE SEQUENCE [LARGE SCALE GENOMIC DNA]</scope>
    <source>
        <strain evidence="2 3">CPC 39397</strain>
    </source>
</reference>
<name>A0ABR3PPL4_9PEZI</name>
<dbReference type="EMBL" id="JBFMKM010000003">
    <property type="protein sequence ID" value="KAL1311396.1"/>
    <property type="molecule type" value="Genomic_DNA"/>
</dbReference>
<gene>
    <name evidence="2" type="ORF">AAFC00_001563</name>
</gene>
<proteinExistence type="predicted"/>
<accession>A0ABR3PPL4</accession>
<dbReference type="RefSeq" id="XP_069204245.1">
    <property type="nucleotide sequence ID" value="XM_069347932.1"/>
</dbReference>
<keyword evidence="3" id="KW-1185">Reference proteome</keyword>
<evidence type="ECO:0008006" key="4">
    <source>
        <dbReference type="Google" id="ProtNLM"/>
    </source>
</evidence>